<accession>A0ABW7UN45</accession>
<protein>
    <submittedName>
        <fullName evidence="1">Uncharacterized protein</fullName>
    </submittedName>
</protein>
<sequence length="85" mass="8798">MSSPSGRATPFGPDLACLVGLLEVGEPDPRIGCARLLGPRAGVMRDGAVLIKTGAGSWGRAREDAKTLFVRRVVSKPVLDIGTGP</sequence>
<comment type="caution">
    <text evidence="1">The sequence shown here is derived from an EMBL/GenBank/DDBJ whole genome shotgun (WGS) entry which is preliminary data.</text>
</comment>
<keyword evidence="2" id="KW-1185">Reference proteome</keyword>
<reference evidence="1 2" key="1">
    <citation type="submission" date="2024-10" db="EMBL/GenBank/DDBJ databases">
        <title>The Natural Products Discovery Center: Release of the First 8490 Sequenced Strains for Exploring Actinobacteria Biosynthetic Diversity.</title>
        <authorList>
            <person name="Kalkreuter E."/>
            <person name="Kautsar S.A."/>
            <person name="Yang D."/>
            <person name="Bader C.D."/>
            <person name="Teijaro C.N."/>
            <person name="Fluegel L."/>
            <person name="Davis C.M."/>
            <person name="Simpson J.R."/>
            <person name="Lauterbach L."/>
            <person name="Steele A.D."/>
            <person name="Gui C."/>
            <person name="Meng S."/>
            <person name="Li G."/>
            <person name="Viehrig K."/>
            <person name="Ye F."/>
            <person name="Su P."/>
            <person name="Kiefer A.F."/>
            <person name="Nichols A."/>
            <person name="Cepeda A.J."/>
            <person name="Yan W."/>
            <person name="Fan B."/>
            <person name="Jiang Y."/>
            <person name="Adhikari A."/>
            <person name="Zheng C.-J."/>
            <person name="Schuster L."/>
            <person name="Cowan T.M."/>
            <person name="Smanski M.J."/>
            <person name="Chevrette M.G."/>
            <person name="De Carvalho L.P.S."/>
            <person name="Shen B."/>
        </authorList>
    </citation>
    <scope>NUCLEOTIDE SEQUENCE [LARGE SCALE GENOMIC DNA]</scope>
    <source>
        <strain evidence="1 2">NPDC020327</strain>
    </source>
</reference>
<evidence type="ECO:0000313" key="2">
    <source>
        <dbReference type="Proteomes" id="UP001611548"/>
    </source>
</evidence>
<proteinExistence type="predicted"/>
<dbReference type="RefSeq" id="WP_157859142.1">
    <property type="nucleotide sequence ID" value="NZ_JBIRWE010000001.1"/>
</dbReference>
<dbReference type="EMBL" id="JBIRWE010000001">
    <property type="protein sequence ID" value="MFI1963286.1"/>
    <property type="molecule type" value="Genomic_DNA"/>
</dbReference>
<gene>
    <name evidence="1" type="ORF">ACH429_03960</name>
</gene>
<organism evidence="1 2">
    <name type="scientific">Streptomyces pathocidini</name>
    <dbReference type="NCBI Taxonomy" id="1650571"/>
    <lineage>
        <taxon>Bacteria</taxon>
        <taxon>Bacillati</taxon>
        <taxon>Actinomycetota</taxon>
        <taxon>Actinomycetes</taxon>
        <taxon>Kitasatosporales</taxon>
        <taxon>Streptomycetaceae</taxon>
        <taxon>Streptomyces</taxon>
    </lineage>
</organism>
<name>A0ABW7UN45_9ACTN</name>
<evidence type="ECO:0000313" key="1">
    <source>
        <dbReference type="EMBL" id="MFI1963286.1"/>
    </source>
</evidence>
<dbReference type="Proteomes" id="UP001611548">
    <property type="component" value="Unassembled WGS sequence"/>
</dbReference>